<evidence type="ECO:0000313" key="1">
    <source>
        <dbReference type="EMBL" id="CAH0050337.1"/>
    </source>
</evidence>
<evidence type="ECO:0000313" key="2">
    <source>
        <dbReference type="Proteomes" id="UP000775872"/>
    </source>
</evidence>
<accession>A0A9N9Z797</accession>
<reference evidence="2" key="1">
    <citation type="submission" date="2019-06" db="EMBL/GenBank/DDBJ databases">
        <authorList>
            <person name="Broberg M."/>
        </authorList>
    </citation>
    <scope>NUCLEOTIDE SEQUENCE [LARGE SCALE GENOMIC DNA]</scope>
</reference>
<keyword evidence="2" id="KW-1185">Reference proteome</keyword>
<comment type="caution">
    <text evidence="1">The sequence shown here is derived from an EMBL/GenBank/DDBJ whole genome shotgun (WGS) entry which is preliminary data.</text>
</comment>
<dbReference type="EMBL" id="CABFOC020000035">
    <property type="protein sequence ID" value="CAH0050337.1"/>
    <property type="molecule type" value="Genomic_DNA"/>
</dbReference>
<gene>
    <name evidence="1" type="ORF">CSOL1703_00002309</name>
</gene>
<proteinExistence type="predicted"/>
<name>A0A9N9Z797_9HYPO</name>
<dbReference type="Proteomes" id="UP000775872">
    <property type="component" value="Unassembled WGS sequence"/>
</dbReference>
<protein>
    <submittedName>
        <fullName evidence="1">Uncharacterized protein</fullName>
    </submittedName>
</protein>
<organism evidence="1 2">
    <name type="scientific">Clonostachys solani</name>
    <dbReference type="NCBI Taxonomy" id="160281"/>
    <lineage>
        <taxon>Eukaryota</taxon>
        <taxon>Fungi</taxon>
        <taxon>Dikarya</taxon>
        <taxon>Ascomycota</taxon>
        <taxon>Pezizomycotina</taxon>
        <taxon>Sordariomycetes</taxon>
        <taxon>Hypocreomycetidae</taxon>
        <taxon>Hypocreales</taxon>
        <taxon>Bionectriaceae</taxon>
        <taxon>Clonostachys</taxon>
    </lineage>
</organism>
<dbReference type="AlphaFoldDB" id="A0A9N9Z797"/>
<sequence length="123" mass="13528">MDLKAVFVQNKLTISASEDPEHVAQDLEMYQIPDPLMGALGILAALAVDMKAVFVQNKLSISASEDPERVAQDLEMYQVPDPVSFADGVRPLNANLFAYRSGSRDVPDPRPHLWGMFRGLSNA</sequence>
<reference evidence="1 2" key="2">
    <citation type="submission" date="2021-10" db="EMBL/GenBank/DDBJ databases">
        <authorList>
            <person name="Piombo E."/>
        </authorList>
    </citation>
    <scope>NUCLEOTIDE SEQUENCE [LARGE SCALE GENOMIC DNA]</scope>
</reference>